<dbReference type="InterPro" id="IPR006501">
    <property type="entry name" value="Pectinesterase_inhib_dom"/>
</dbReference>
<dbReference type="AlphaFoldDB" id="A0ABD1WN69"/>
<dbReference type="Gene3D" id="1.20.140.40">
    <property type="entry name" value="Invertase/pectin methylesterase inhibitor family protein"/>
    <property type="match status" value="1"/>
</dbReference>
<keyword evidence="1" id="KW-0732">Signal</keyword>
<dbReference type="SMART" id="SM00856">
    <property type="entry name" value="PMEI"/>
    <property type="match status" value="1"/>
</dbReference>
<proteinExistence type="predicted"/>
<dbReference type="PANTHER" id="PTHR31080:SF15">
    <property type="entry name" value="INVERTASE"/>
    <property type="match status" value="1"/>
</dbReference>
<dbReference type="Proteomes" id="UP001604277">
    <property type="component" value="Unassembled WGS sequence"/>
</dbReference>
<gene>
    <name evidence="3" type="ORF">Fot_11723</name>
</gene>
<evidence type="ECO:0000256" key="1">
    <source>
        <dbReference type="ARBA" id="ARBA00022729"/>
    </source>
</evidence>
<dbReference type="InterPro" id="IPR035513">
    <property type="entry name" value="Invertase/methylesterase_inhib"/>
</dbReference>
<dbReference type="Pfam" id="PF04043">
    <property type="entry name" value="PMEI"/>
    <property type="match status" value="1"/>
</dbReference>
<protein>
    <submittedName>
        <fullName evidence="3">Plant invertase/pectin methylesterase inhibitor superfamily protein</fullName>
    </submittedName>
</protein>
<evidence type="ECO:0000259" key="2">
    <source>
        <dbReference type="SMART" id="SM00856"/>
    </source>
</evidence>
<evidence type="ECO:0000313" key="4">
    <source>
        <dbReference type="Proteomes" id="UP001604277"/>
    </source>
</evidence>
<keyword evidence="4" id="KW-1185">Reference proteome</keyword>
<accession>A0ABD1WN69</accession>
<feature type="domain" description="Pectinesterase inhibitor" evidence="2">
    <location>
        <begin position="13"/>
        <end position="169"/>
    </location>
</feature>
<dbReference type="SUPFAM" id="SSF101148">
    <property type="entry name" value="Plant invertase/pectin methylesterase inhibitor"/>
    <property type="match status" value="1"/>
</dbReference>
<dbReference type="PANTHER" id="PTHR31080">
    <property type="entry name" value="PECTINESTERASE INHIBITOR-LIKE"/>
    <property type="match status" value="1"/>
</dbReference>
<name>A0ABD1WN69_9LAMI</name>
<organism evidence="3 4">
    <name type="scientific">Forsythia ovata</name>
    <dbReference type="NCBI Taxonomy" id="205694"/>
    <lineage>
        <taxon>Eukaryota</taxon>
        <taxon>Viridiplantae</taxon>
        <taxon>Streptophyta</taxon>
        <taxon>Embryophyta</taxon>
        <taxon>Tracheophyta</taxon>
        <taxon>Spermatophyta</taxon>
        <taxon>Magnoliopsida</taxon>
        <taxon>eudicotyledons</taxon>
        <taxon>Gunneridae</taxon>
        <taxon>Pentapetalae</taxon>
        <taxon>asterids</taxon>
        <taxon>lamiids</taxon>
        <taxon>Lamiales</taxon>
        <taxon>Oleaceae</taxon>
        <taxon>Forsythieae</taxon>
        <taxon>Forsythia</taxon>
    </lineage>
</organism>
<dbReference type="InterPro" id="IPR051955">
    <property type="entry name" value="PME_Inhibitor"/>
</dbReference>
<comment type="caution">
    <text evidence="3">The sequence shown here is derived from an EMBL/GenBank/DDBJ whole genome shotgun (WGS) entry which is preliminary data.</text>
</comment>
<dbReference type="CDD" id="cd15798">
    <property type="entry name" value="PMEI-like_3"/>
    <property type="match status" value="1"/>
</dbReference>
<dbReference type="NCBIfam" id="TIGR01614">
    <property type="entry name" value="PME_inhib"/>
    <property type="match status" value="1"/>
</dbReference>
<sequence length="210" mass="22463">MAQCASPSKVPKTYTSFITKSCMNTTYPPLCVKILTPYAPSVGTKPLNLCNAALTAAILAANNASATVLKIAKQNGLALYDAKAIKDCIGDIKDTVYELKLTLNAMGHLNDPDKEFQWANAKTWASAAITDMDSCMDGLTGRKVNPVVKKKIRSSITGVQKLISNAFTIVLHQFSGYYVGMGLYMKEKCTSKAEVVVVVVAVCVEGGGLE</sequence>
<reference evidence="4" key="1">
    <citation type="submission" date="2024-07" db="EMBL/GenBank/DDBJ databases">
        <title>Two chromosome-level genome assemblies of Korean endemic species Abeliophyllum distichum and Forsythia ovata (Oleaceae).</title>
        <authorList>
            <person name="Jang H."/>
        </authorList>
    </citation>
    <scope>NUCLEOTIDE SEQUENCE [LARGE SCALE GENOMIC DNA]</scope>
</reference>
<dbReference type="EMBL" id="JBFOLJ010000003">
    <property type="protein sequence ID" value="KAL2550193.1"/>
    <property type="molecule type" value="Genomic_DNA"/>
</dbReference>
<evidence type="ECO:0000313" key="3">
    <source>
        <dbReference type="EMBL" id="KAL2550193.1"/>
    </source>
</evidence>